<dbReference type="EMBL" id="QGLF01000003">
    <property type="protein sequence ID" value="PWR20500.1"/>
    <property type="molecule type" value="Genomic_DNA"/>
</dbReference>
<protein>
    <submittedName>
        <fullName evidence="2">Uncharacterized protein</fullName>
    </submittedName>
</protein>
<evidence type="ECO:0000313" key="3">
    <source>
        <dbReference type="Proteomes" id="UP000246077"/>
    </source>
</evidence>
<keyword evidence="3" id="KW-1185">Reference proteome</keyword>
<dbReference type="OrthoDB" id="8456481at2"/>
<comment type="caution">
    <text evidence="2">The sequence shown here is derived from an EMBL/GenBank/DDBJ whole genome shotgun (WGS) entry which is preliminary data.</text>
</comment>
<organism evidence="2 3">
    <name type="scientific">Zavarzinia compransoris</name>
    <dbReference type="NCBI Taxonomy" id="1264899"/>
    <lineage>
        <taxon>Bacteria</taxon>
        <taxon>Pseudomonadati</taxon>
        <taxon>Pseudomonadota</taxon>
        <taxon>Alphaproteobacteria</taxon>
        <taxon>Rhodospirillales</taxon>
        <taxon>Zavarziniaceae</taxon>
        <taxon>Zavarzinia</taxon>
    </lineage>
</organism>
<gene>
    <name evidence="2" type="ORF">DKG75_10860</name>
</gene>
<dbReference type="AlphaFoldDB" id="A0A317E2V6"/>
<feature type="transmembrane region" description="Helical" evidence="1">
    <location>
        <begin position="162"/>
        <end position="180"/>
    </location>
</feature>
<name>A0A317E2V6_9PROT</name>
<dbReference type="RefSeq" id="WP_109921144.1">
    <property type="nucleotide sequence ID" value="NZ_QGLF01000003.1"/>
</dbReference>
<evidence type="ECO:0000313" key="2">
    <source>
        <dbReference type="EMBL" id="PWR20500.1"/>
    </source>
</evidence>
<evidence type="ECO:0000256" key="1">
    <source>
        <dbReference type="SAM" id="Phobius"/>
    </source>
</evidence>
<dbReference type="Proteomes" id="UP000246077">
    <property type="component" value="Unassembled WGS sequence"/>
</dbReference>
<accession>A0A317E2V6</accession>
<reference evidence="3" key="1">
    <citation type="submission" date="2018-05" db="EMBL/GenBank/DDBJ databases">
        <title>Zavarzinia sp. HR-AS.</title>
        <authorList>
            <person name="Lee Y."/>
            <person name="Jeon C.O."/>
        </authorList>
    </citation>
    <scope>NUCLEOTIDE SEQUENCE [LARGE SCALE GENOMIC DNA]</scope>
    <source>
        <strain evidence="3">DSM 1231</strain>
    </source>
</reference>
<keyword evidence="1" id="KW-0472">Membrane</keyword>
<keyword evidence="1" id="KW-1133">Transmembrane helix</keyword>
<feature type="transmembrane region" description="Helical" evidence="1">
    <location>
        <begin position="132"/>
        <end position="150"/>
    </location>
</feature>
<proteinExistence type="predicted"/>
<sequence>MDEQPTITHAVRNSVLDPLRRWSLGPDALLLASEAPESGPKREHLPRCLPYAEITGIQVRFDPTRIDAERHHLVIRAKGGWRIAIPSTHYRGFADFEDRGSSFYPFAAALTDLVRAANPKAGLQAGMTWPSYLGQLGLVVIAFAFLLYILDVTGAAVTADLWIKGILILASLGLLLRWAVRNRPRKVE</sequence>
<keyword evidence="1" id="KW-0812">Transmembrane</keyword>